<evidence type="ECO:0000259" key="2">
    <source>
        <dbReference type="PROSITE" id="PS51819"/>
    </source>
</evidence>
<evidence type="ECO:0000256" key="1">
    <source>
        <dbReference type="SAM" id="MobiDB-lite"/>
    </source>
</evidence>
<dbReference type="AlphaFoldDB" id="A0A7S3ZB37"/>
<feature type="compositionally biased region" description="Low complexity" evidence="1">
    <location>
        <begin position="35"/>
        <end position="53"/>
    </location>
</feature>
<dbReference type="InterPro" id="IPR004360">
    <property type="entry name" value="Glyas_Fos-R_dOase_dom"/>
</dbReference>
<dbReference type="InterPro" id="IPR029068">
    <property type="entry name" value="Glyas_Bleomycin-R_OHBP_Dase"/>
</dbReference>
<reference evidence="3" key="1">
    <citation type="submission" date="2021-01" db="EMBL/GenBank/DDBJ databases">
        <authorList>
            <person name="Corre E."/>
            <person name="Pelletier E."/>
            <person name="Niang G."/>
            <person name="Scheremetjew M."/>
            <person name="Finn R."/>
            <person name="Kale V."/>
            <person name="Holt S."/>
            <person name="Cochrane G."/>
            <person name="Meng A."/>
            <person name="Brown T."/>
            <person name="Cohen L."/>
        </authorList>
    </citation>
    <scope>NUCLEOTIDE SEQUENCE</scope>
    <source>
        <strain evidence="3">CCCM811</strain>
    </source>
</reference>
<sequence length="176" mass="19052">MGVCGTSKLEIASDEWQGSGPSKRHIVDNALSRTAGTASTVSSSGSPSMSGSTRHLHHVELPVDDLGASLKFFTDALGYQTILISRGEVVLAKGNSMLSLSEDLNANVRRKVRRRIAHLALDVSGKDDLDALYHKVRTYPGATIRSKPQLLMAGPSRRFTFTEPCGNKLEIVDWGM</sequence>
<dbReference type="SUPFAM" id="SSF54593">
    <property type="entry name" value="Glyoxalase/Bleomycin resistance protein/Dihydroxybiphenyl dioxygenase"/>
    <property type="match status" value="1"/>
</dbReference>
<dbReference type="PROSITE" id="PS51819">
    <property type="entry name" value="VOC"/>
    <property type="match status" value="1"/>
</dbReference>
<feature type="region of interest" description="Disordered" evidence="1">
    <location>
        <begin position="35"/>
        <end position="54"/>
    </location>
</feature>
<dbReference type="Gene3D" id="3.10.180.10">
    <property type="entry name" value="2,3-Dihydroxybiphenyl 1,2-Dioxygenase, domain 1"/>
    <property type="match status" value="1"/>
</dbReference>
<evidence type="ECO:0000313" key="3">
    <source>
        <dbReference type="EMBL" id="CAE0677374.1"/>
    </source>
</evidence>
<dbReference type="Pfam" id="PF00903">
    <property type="entry name" value="Glyoxalase"/>
    <property type="match status" value="1"/>
</dbReference>
<organism evidence="3">
    <name type="scientific">Lotharella globosa</name>
    <dbReference type="NCBI Taxonomy" id="91324"/>
    <lineage>
        <taxon>Eukaryota</taxon>
        <taxon>Sar</taxon>
        <taxon>Rhizaria</taxon>
        <taxon>Cercozoa</taxon>
        <taxon>Chlorarachniophyceae</taxon>
        <taxon>Lotharella</taxon>
    </lineage>
</organism>
<proteinExistence type="predicted"/>
<name>A0A7S3ZB37_9EUKA</name>
<dbReference type="InterPro" id="IPR037523">
    <property type="entry name" value="VOC_core"/>
</dbReference>
<accession>A0A7S3ZB37</accession>
<dbReference type="EMBL" id="HBIV01041342">
    <property type="protein sequence ID" value="CAE0677374.1"/>
    <property type="molecule type" value="Transcribed_RNA"/>
</dbReference>
<gene>
    <name evidence="3" type="ORF">LGLO00237_LOCUS29155</name>
</gene>
<protein>
    <recommendedName>
        <fullName evidence="2">VOC domain-containing protein</fullName>
    </recommendedName>
</protein>
<dbReference type="CDD" id="cd06587">
    <property type="entry name" value="VOC"/>
    <property type="match status" value="1"/>
</dbReference>
<feature type="domain" description="VOC" evidence="2">
    <location>
        <begin position="55"/>
        <end position="174"/>
    </location>
</feature>